<dbReference type="EMBL" id="FOKI01000014">
    <property type="protein sequence ID" value="SFB14492.1"/>
    <property type="molecule type" value="Genomic_DNA"/>
</dbReference>
<proteinExistence type="inferred from homology"/>
<dbReference type="PANTHER" id="PTHR43864">
    <property type="entry name" value="HYPOXANTHINE/GUANINE PHOSPHORIBOSYLTRANSFERASE"/>
    <property type="match status" value="1"/>
</dbReference>
<sequence>MEKFSRNSRVVAITKILSENPNKVVSLNVFSELLNAAKSTVSEDIVIVRQILEKLSLGKVQTISGAAGGIKFIPNIGEVEKQNFAEELCQKLMNKERIIPGNFVYMMDVMYSPEFIKLAGLILTTFFTEKQIDYVVTVETKGIPLAYEVARNMGVELVIVRRDNKVTEGSTVTINYVTGVNGSIQTMYLPKRAIKKKSQCLYIDDFMRSGGTAVGIRDLLKEFESDLLGMAVLIDDLTVSEKLVEGYHSIIDFNGVLNGEAKFTPS</sequence>
<evidence type="ECO:0000256" key="3">
    <source>
        <dbReference type="ARBA" id="ARBA00023125"/>
    </source>
</evidence>
<feature type="domain" description="Phosphoribosyltransferase" evidence="6">
    <location>
        <begin position="116"/>
        <end position="238"/>
    </location>
</feature>
<gene>
    <name evidence="8" type="ORF">SAMN04488528_101420</name>
</gene>
<accession>A0A1I0YMP8</accession>
<dbReference type="CDD" id="cd06223">
    <property type="entry name" value="PRTases_typeI"/>
    <property type="match status" value="1"/>
</dbReference>
<dbReference type="GO" id="GO:0003677">
    <property type="term" value="F:DNA binding"/>
    <property type="evidence" value="ECO:0007669"/>
    <property type="project" value="UniProtKB-KW"/>
</dbReference>
<organism evidence="8 9">
    <name type="scientific">Clostridium frigidicarnis</name>
    <dbReference type="NCBI Taxonomy" id="84698"/>
    <lineage>
        <taxon>Bacteria</taxon>
        <taxon>Bacillati</taxon>
        <taxon>Bacillota</taxon>
        <taxon>Clostridia</taxon>
        <taxon>Eubacteriales</taxon>
        <taxon>Clostridiaceae</taxon>
        <taxon>Clostridium</taxon>
    </lineage>
</organism>
<evidence type="ECO:0000256" key="1">
    <source>
        <dbReference type="ARBA" id="ARBA00011738"/>
    </source>
</evidence>
<dbReference type="RefSeq" id="WP_090041136.1">
    <property type="nucleotide sequence ID" value="NZ_FOKI01000014.1"/>
</dbReference>
<evidence type="ECO:0000259" key="7">
    <source>
        <dbReference type="Pfam" id="PF09182"/>
    </source>
</evidence>
<dbReference type="InterPro" id="IPR050118">
    <property type="entry name" value="Pur/Pyrimidine_PRTase"/>
</dbReference>
<protein>
    <submittedName>
        <fullName evidence="8">Purine operon repressor, PurR</fullName>
    </submittedName>
</protein>
<feature type="domain" description="Bacterial purine repressor N-terminal" evidence="7">
    <location>
        <begin position="6"/>
        <end position="74"/>
    </location>
</feature>
<dbReference type="InterPro" id="IPR010078">
    <property type="entry name" value="PurR_Bsub"/>
</dbReference>
<evidence type="ECO:0000313" key="9">
    <source>
        <dbReference type="Proteomes" id="UP000198619"/>
    </source>
</evidence>
<dbReference type="SUPFAM" id="SSF53271">
    <property type="entry name" value="PRTase-like"/>
    <property type="match status" value="1"/>
</dbReference>
<dbReference type="PANTHER" id="PTHR43864:SF2">
    <property type="entry name" value="PUR OPERON REPRESSOR"/>
    <property type="match status" value="1"/>
</dbReference>
<dbReference type="STRING" id="84698.SAMN04488528_101420"/>
<dbReference type="OrthoDB" id="4213751at2"/>
<dbReference type="Gene3D" id="3.40.50.2020">
    <property type="match status" value="1"/>
</dbReference>
<comment type="subunit">
    <text evidence="1">Homodimer.</text>
</comment>
<dbReference type="Pfam" id="PF09182">
    <property type="entry name" value="PuR_N"/>
    <property type="match status" value="1"/>
</dbReference>
<dbReference type="Gene3D" id="1.10.10.10">
    <property type="entry name" value="Winged helix-like DNA-binding domain superfamily/Winged helix DNA-binding domain"/>
    <property type="match status" value="1"/>
</dbReference>
<evidence type="ECO:0000256" key="2">
    <source>
        <dbReference type="ARBA" id="ARBA00023015"/>
    </source>
</evidence>
<dbReference type="GO" id="GO:0045982">
    <property type="term" value="P:negative regulation of purine nucleobase metabolic process"/>
    <property type="evidence" value="ECO:0007669"/>
    <property type="project" value="InterPro"/>
</dbReference>
<keyword evidence="4" id="KW-0804">Transcription</keyword>
<keyword evidence="3" id="KW-0238">DNA-binding</keyword>
<dbReference type="InterPro" id="IPR036390">
    <property type="entry name" value="WH_DNA-bd_sf"/>
</dbReference>
<dbReference type="InterPro" id="IPR029057">
    <property type="entry name" value="PRTase-like"/>
</dbReference>
<reference evidence="8 9" key="1">
    <citation type="submission" date="2016-10" db="EMBL/GenBank/DDBJ databases">
        <authorList>
            <person name="de Groot N.N."/>
        </authorList>
    </citation>
    <scope>NUCLEOTIDE SEQUENCE [LARGE SCALE GENOMIC DNA]</scope>
    <source>
        <strain evidence="8 9">DSM 12271</strain>
    </source>
</reference>
<dbReference type="AlphaFoldDB" id="A0A1I0YMP8"/>
<keyword evidence="9" id="KW-1185">Reference proteome</keyword>
<name>A0A1I0YMP8_9CLOT</name>
<keyword evidence="2" id="KW-0805">Transcription regulation</keyword>
<dbReference type="InterPro" id="IPR036388">
    <property type="entry name" value="WH-like_DNA-bd_sf"/>
</dbReference>
<evidence type="ECO:0000313" key="8">
    <source>
        <dbReference type="EMBL" id="SFB14492.1"/>
    </source>
</evidence>
<dbReference type="SUPFAM" id="SSF46785">
    <property type="entry name" value="Winged helix' DNA-binding domain"/>
    <property type="match status" value="1"/>
</dbReference>
<dbReference type="InterPro" id="IPR000836">
    <property type="entry name" value="PRTase_dom"/>
</dbReference>
<dbReference type="NCBIfam" id="TIGR01743">
    <property type="entry name" value="purR_Bsub"/>
    <property type="match status" value="1"/>
</dbReference>
<comment type="similarity">
    <text evidence="5">Belongs to the purine/pyrimidine phosphoribosyltransferase family. PurR subfamily.</text>
</comment>
<dbReference type="Pfam" id="PF00156">
    <property type="entry name" value="Pribosyltran"/>
    <property type="match status" value="1"/>
</dbReference>
<evidence type="ECO:0000256" key="5">
    <source>
        <dbReference type="ARBA" id="ARBA00049656"/>
    </source>
</evidence>
<dbReference type="GO" id="GO:0045892">
    <property type="term" value="P:negative regulation of DNA-templated transcription"/>
    <property type="evidence" value="ECO:0007669"/>
    <property type="project" value="InterPro"/>
</dbReference>
<dbReference type="InterPro" id="IPR015265">
    <property type="entry name" value="PuR_N"/>
</dbReference>
<evidence type="ECO:0000256" key="4">
    <source>
        <dbReference type="ARBA" id="ARBA00023163"/>
    </source>
</evidence>
<evidence type="ECO:0000259" key="6">
    <source>
        <dbReference type="Pfam" id="PF00156"/>
    </source>
</evidence>
<dbReference type="Proteomes" id="UP000198619">
    <property type="component" value="Unassembled WGS sequence"/>
</dbReference>